<keyword evidence="12" id="KW-0963">Cytoplasm</keyword>
<evidence type="ECO:0000256" key="2">
    <source>
        <dbReference type="ARBA" id="ARBA00007370"/>
    </source>
</evidence>
<evidence type="ECO:0000259" key="14">
    <source>
        <dbReference type="Pfam" id="PF08544"/>
    </source>
</evidence>
<organism evidence="15 16">
    <name type="scientific">Olivibacter ginsenosidimutans</name>
    <dbReference type="NCBI Taxonomy" id="1176537"/>
    <lineage>
        <taxon>Bacteria</taxon>
        <taxon>Pseudomonadati</taxon>
        <taxon>Bacteroidota</taxon>
        <taxon>Sphingobacteriia</taxon>
        <taxon>Sphingobacteriales</taxon>
        <taxon>Sphingobacteriaceae</taxon>
        <taxon>Olivibacter</taxon>
    </lineage>
</organism>
<comment type="caution">
    <text evidence="15">The sequence shown here is derived from an EMBL/GenBank/DDBJ whole genome shotgun (WGS) entry which is preliminary data.</text>
</comment>
<feature type="domain" description="GHMP kinase N-terminal" evidence="13">
    <location>
        <begin position="78"/>
        <end position="166"/>
    </location>
</feature>
<dbReference type="InterPro" id="IPR014721">
    <property type="entry name" value="Ribsml_uS5_D2-typ_fold_subgr"/>
</dbReference>
<evidence type="ECO:0000313" key="15">
    <source>
        <dbReference type="EMBL" id="GAA4782811.1"/>
    </source>
</evidence>
<dbReference type="Proteomes" id="UP001501411">
    <property type="component" value="Unassembled WGS sequence"/>
</dbReference>
<evidence type="ECO:0000259" key="13">
    <source>
        <dbReference type="Pfam" id="PF00288"/>
    </source>
</evidence>
<dbReference type="Pfam" id="PF08544">
    <property type="entry name" value="GHMP_kinases_C"/>
    <property type="match status" value="1"/>
</dbReference>
<dbReference type="PIRSF" id="PIRSF000676">
    <property type="entry name" value="Homoser_kin"/>
    <property type="match status" value="1"/>
</dbReference>
<dbReference type="InterPro" id="IPR006203">
    <property type="entry name" value="GHMP_knse_ATP-bd_CS"/>
</dbReference>
<dbReference type="GO" id="GO:0016301">
    <property type="term" value="F:kinase activity"/>
    <property type="evidence" value="ECO:0007669"/>
    <property type="project" value="UniProtKB-KW"/>
</dbReference>
<protein>
    <recommendedName>
        <fullName evidence="4 12">Homoserine kinase</fullName>
        <shortName evidence="12">HK</shortName>
        <shortName evidence="12">HSK</shortName>
        <ecNumber evidence="3 12">2.7.1.39</ecNumber>
    </recommendedName>
</protein>
<dbReference type="HAMAP" id="MF_00384">
    <property type="entry name" value="Homoser_kinase"/>
    <property type="match status" value="1"/>
</dbReference>
<keyword evidence="8 12" id="KW-0547">Nucleotide-binding</keyword>
<keyword evidence="5 12" id="KW-0028">Amino-acid biosynthesis</keyword>
<evidence type="ECO:0000256" key="8">
    <source>
        <dbReference type="ARBA" id="ARBA00022741"/>
    </source>
</evidence>
<feature type="domain" description="GHMP kinase C-terminal" evidence="14">
    <location>
        <begin position="233"/>
        <end position="302"/>
    </location>
</feature>
<keyword evidence="16" id="KW-1185">Reference proteome</keyword>
<evidence type="ECO:0000256" key="6">
    <source>
        <dbReference type="ARBA" id="ARBA00022679"/>
    </source>
</evidence>
<comment type="pathway">
    <text evidence="1 12">Amino-acid biosynthesis; L-threonine biosynthesis; L-threonine from L-aspartate: step 4/5.</text>
</comment>
<dbReference type="RefSeq" id="WP_345230435.1">
    <property type="nucleotide sequence ID" value="NZ_BAABIQ010000005.1"/>
</dbReference>
<dbReference type="NCBIfam" id="TIGR00191">
    <property type="entry name" value="thrB"/>
    <property type="match status" value="1"/>
</dbReference>
<comment type="function">
    <text evidence="12">Catalyzes the ATP-dependent phosphorylation of L-homoserine to L-homoserine phosphate.</text>
</comment>
<evidence type="ECO:0000256" key="7">
    <source>
        <dbReference type="ARBA" id="ARBA00022697"/>
    </source>
</evidence>
<dbReference type="PRINTS" id="PR00958">
    <property type="entry name" value="HOMSERKINASE"/>
</dbReference>
<gene>
    <name evidence="12" type="primary">thrB</name>
    <name evidence="15" type="ORF">GCM10023231_08080</name>
</gene>
<evidence type="ECO:0000256" key="5">
    <source>
        <dbReference type="ARBA" id="ARBA00022605"/>
    </source>
</evidence>
<sequence>MERATAKEPAGKAGQERDQVHVFAPATAANLVCGFDILGLALEEPGDEVFMKRSDQPGVRLLKITGDDGRLPLEPSKNTVSACVQMVLQHLKREDIGIEIELHKHMPIGSGLGSSAASTVAGLYAINQLLGQPLSKHELLPFALKGEELACGHGHADNVAPSLLGGITLIKSYDPLEVISLPVPKDLFCSVVFPHVDVPTRAARQMIRSKIDLKDAVTQWGNIAGLVSGLFMSDYGLIGRSMQDVLIEPIRAILIPEFYEMRETAMASGALGFGISGSGPSVFAFAQSRNQAENITHQIVQHLKSKDIDSNGYVSAVNTVGPRELF</sequence>
<evidence type="ECO:0000313" key="16">
    <source>
        <dbReference type="Proteomes" id="UP001501411"/>
    </source>
</evidence>
<reference evidence="16" key="1">
    <citation type="journal article" date="2019" name="Int. J. Syst. Evol. Microbiol.">
        <title>The Global Catalogue of Microorganisms (GCM) 10K type strain sequencing project: providing services to taxonomists for standard genome sequencing and annotation.</title>
        <authorList>
            <consortium name="The Broad Institute Genomics Platform"/>
            <consortium name="The Broad Institute Genome Sequencing Center for Infectious Disease"/>
            <person name="Wu L."/>
            <person name="Ma J."/>
        </authorList>
    </citation>
    <scope>NUCLEOTIDE SEQUENCE [LARGE SCALE GENOMIC DNA]</scope>
    <source>
        <strain evidence="16">JCM 18200</strain>
    </source>
</reference>
<dbReference type="SUPFAM" id="SSF54211">
    <property type="entry name" value="Ribosomal protein S5 domain 2-like"/>
    <property type="match status" value="1"/>
</dbReference>
<dbReference type="Gene3D" id="3.30.70.890">
    <property type="entry name" value="GHMP kinase, C-terminal domain"/>
    <property type="match status" value="1"/>
</dbReference>
<accession>A0ABP9ALE5</accession>
<dbReference type="SUPFAM" id="SSF55060">
    <property type="entry name" value="GHMP Kinase, C-terminal domain"/>
    <property type="match status" value="1"/>
</dbReference>
<dbReference type="PROSITE" id="PS00627">
    <property type="entry name" value="GHMP_KINASES_ATP"/>
    <property type="match status" value="1"/>
</dbReference>
<keyword evidence="10 12" id="KW-0067">ATP-binding</keyword>
<evidence type="ECO:0000256" key="11">
    <source>
        <dbReference type="ARBA" id="ARBA00049375"/>
    </source>
</evidence>
<dbReference type="InterPro" id="IPR020568">
    <property type="entry name" value="Ribosomal_Su5_D2-typ_SF"/>
</dbReference>
<evidence type="ECO:0000256" key="10">
    <source>
        <dbReference type="ARBA" id="ARBA00022840"/>
    </source>
</evidence>
<dbReference type="EMBL" id="BAABIQ010000005">
    <property type="protein sequence ID" value="GAA4782811.1"/>
    <property type="molecule type" value="Genomic_DNA"/>
</dbReference>
<evidence type="ECO:0000256" key="9">
    <source>
        <dbReference type="ARBA" id="ARBA00022777"/>
    </source>
</evidence>
<comment type="similarity">
    <text evidence="2 12">Belongs to the GHMP kinase family. Homoserine kinase subfamily.</text>
</comment>
<comment type="subcellular location">
    <subcellularLocation>
        <location evidence="12">Cytoplasm</location>
    </subcellularLocation>
</comment>
<dbReference type="EC" id="2.7.1.39" evidence="3 12"/>
<dbReference type="NCBIfam" id="NF002288">
    <property type="entry name" value="PRK01212.1-4"/>
    <property type="match status" value="1"/>
</dbReference>
<feature type="binding site" evidence="12">
    <location>
        <begin position="107"/>
        <end position="117"/>
    </location>
    <ligand>
        <name>ATP</name>
        <dbReference type="ChEBI" id="CHEBI:30616"/>
    </ligand>
</feature>
<evidence type="ECO:0000256" key="4">
    <source>
        <dbReference type="ARBA" id="ARBA00017858"/>
    </source>
</evidence>
<keyword evidence="7 12" id="KW-0791">Threonine biosynthesis</keyword>
<dbReference type="PANTHER" id="PTHR20861">
    <property type="entry name" value="HOMOSERINE/4-DIPHOSPHOCYTIDYL-2-C-METHYL-D-ERYTHRITOL KINASE"/>
    <property type="match status" value="1"/>
</dbReference>
<evidence type="ECO:0000256" key="1">
    <source>
        <dbReference type="ARBA" id="ARBA00005015"/>
    </source>
</evidence>
<name>A0ABP9ALE5_9SPHI</name>
<dbReference type="InterPro" id="IPR006204">
    <property type="entry name" value="GHMP_kinase_N_dom"/>
</dbReference>
<proteinExistence type="inferred from homology"/>
<keyword evidence="9 12" id="KW-0418">Kinase</keyword>
<dbReference type="Gene3D" id="3.30.230.10">
    <property type="match status" value="1"/>
</dbReference>
<dbReference type="InterPro" id="IPR000870">
    <property type="entry name" value="Homoserine_kinase"/>
</dbReference>
<dbReference type="InterPro" id="IPR013750">
    <property type="entry name" value="GHMP_kinase_C_dom"/>
</dbReference>
<dbReference type="InterPro" id="IPR036554">
    <property type="entry name" value="GHMP_kinase_C_sf"/>
</dbReference>
<dbReference type="PANTHER" id="PTHR20861:SF1">
    <property type="entry name" value="HOMOSERINE KINASE"/>
    <property type="match status" value="1"/>
</dbReference>
<keyword evidence="6 12" id="KW-0808">Transferase</keyword>
<dbReference type="Pfam" id="PF00288">
    <property type="entry name" value="GHMP_kinases_N"/>
    <property type="match status" value="1"/>
</dbReference>
<comment type="catalytic activity">
    <reaction evidence="11 12">
        <text>L-homoserine + ATP = O-phospho-L-homoserine + ADP + H(+)</text>
        <dbReference type="Rhea" id="RHEA:13985"/>
        <dbReference type="ChEBI" id="CHEBI:15378"/>
        <dbReference type="ChEBI" id="CHEBI:30616"/>
        <dbReference type="ChEBI" id="CHEBI:57476"/>
        <dbReference type="ChEBI" id="CHEBI:57590"/>
        <dbReference type="ChEBI" id="CHEBI:456216"/>
        <dbReference type="EC" id="2.7.1.39"/>
    </reaction>
</comment>
<evidence type="ECO:0000256" key="3">
    <source>
        <dbReference type="ARBA" id="ARBA00012078"/>
    </source>
</evidence>
<evidence type="ECO:0000256" key="12">
    <source>
        <dbReference type="HAMAP-Rule" id="MF_00384"/>
    </source>
</evidence>